<dbReference type="EMBL" id="CAXAMN010026694">
    <property type="protein sequence ID" value="CAK9105153.1"/>
    <property type="molecule type" value="Genomic_DNA"/>
</dbReference>
<dbReference type="Proteomes" id="UP001642484">
    <property type="component" value="Unassembled WGS sequence"/>
</dbReference>
<gene>
    <name evidence="3" type="ORF">CCMP2556_LOCUS49233</name>
</gene>
<dbReference type="SUPFAM" id="SSF56349">
    <property type="entry name" value="DNA breaking-rejoining enzymes"/>
    <property type="match status" value="1"/>
</dbReference>
<feature type="signal peptide" evidence="2">
    <location>
        <begin position="1"/>
        <end position="31"/>
    </location>
</feature>
<evidence type="ECO:0000256" key="1">
    <source>
        <dbReference type="ARBA" id="ARBA00023172"/>
    </source>
</evidence>
<evidence type="ECO:0000256" key="2">
    <source>
        <dbReference type="SAM" id="SignalP"/>
    </source>
</evidence>
<organism evidence="3 4">
    <name type="scientific">Durusdinium trenchii</name>
    <dbReference type="NCBI Taxonomy" id="1381693"/>
    <lineage>
        <taxon>Eukaryota</taxon>
        <taxon>Sar</taxon>
        <taxon>Alveolata</taxon>
        <taxon>Dinophyceae</taxon>
        <taxon>Suessiales</taxon>
        <taxon>Symbiodiniaceae</taxon>
        <taxon>Durusdinium</taxon>
    </lineage>
</organism>
<comment type="caution">
    <text evidence="3">The sequence shown here is derived from an EMBL/GenBank/DDBJ whole genome shotgun (WGS) entry which is preliminary data.</text>
</comment>
<keyword evidence="2" id="KW-0732">Signal</keyword>
<proteinExistence type="predicted"/>
<evidence type="ECO:0008006" key="5">
    <source>
        <dbReference type="Google" id="ProtNLM"/>
    </source>
</evidence>
<feature type="chain" id="PRO_5045784265" description="Tyr recombinase domain-containing protein" evidence="2">
    <location>
        <begin position="32"/>
        <end position="217"/>
    </location>
</feature>
<sequence>MGDGPYHPEGPAHVKALIVCATMFLLRELEASAIDVADITVSETSVALWKAKGCTRSWTCVCDTDLPCPFHVLTERVESLRCFWHDRGEPLEPDSPLFPCSGGPYCSKRGVVATLRTAIDNAGSASKAKDGSWVVSGHSFRITAARTLTCHGLDPITIQLIGRWGSDAVLTYIAESPLQGLLTASRGTSRCFEHCWKNLIRQMAEQKKEQEVLKRLV</sequence>
<evidence type="ECO:0000313" key="3">
    <source>
        <dbReference type="EMBL" id="CAK9105153.1"/>
    </source>
</evidence>
<name>A0ABP0RWZ8_9DINO</name>
<dbReference type="InterPro" id="IPR013762">
    <property type="entry name" value="Integrase-like_cat_sf"/>
</dbReference>
<keyword evidence="1" id="KW-0233">DNA recombination</keyword>
<dbReference type="Gene3D" id="1.10.443.10">
    <property type="entry name" value="Intergrase catalytic core"/>
    <property type="match status" value="1"/>
</dbReference>
<reference evidence="3 4" key="1">
    <citation type="submission" date="2024-02" db="EMBL/GenBank/DDBJ databases">
        <authorList>
            <person name="Chen Y."/>
            <person name="Shah S."/>
            <person name="Dougan E. K."/>
            <person name="Thang M."/>
            <person name="Chan C."/>
        </authorList>
    </citation>
    <scope>NUCLEOTIDE SEQUENCE [LARGE SCALE GENOMIC DNA]</scope>
</reference>
<protein>
    <recommendedName>
        <fullName evidence="5">Tyr recombinase domain-containing protein</fullName>
    </recommendedName>
</protein>
<dbReference type="InterPro" id="IPR011010">
    <property type="entry name" value="DNA_brk_join_enz"/>
</dbReference>
<keyword evidence="4" id="KW-1185">Reference proteome</keyword>
<evidence type="ECO:0000313" key="4">
    <source>
        <dbReference type="Proteomes" id="UP001642484"/>
    </source>
</evidence>
<accession>A0ABP0RWZ8</accession>